<feature type="transmembrane region" description="Helical" evidence="1">
    <location>
        <begin position="53"/>
        <end position="71"/>
    </location>
</feature>
<dbReference type="Pfam" id="PF04892">
    <property type="entry name" value="VanZ"/>
    <property type="match status" value="1"/>
</dbReference>
<protein>
    <submittedName>
        <fullName evidence="3">VanZ family protein</fullName>
    </submittedName>
</protein>
<comment type="caution">
    <text evidence="3">The sequence shown here is derived from an EMBL/GenBank/DDBJ whole genome shotgun (WGS) entry which is preliminary data.</text>
</comment>
<gene>
    <name evidence="3" type="ORF">ACFOY0_25210</name>
</gene>
<evidence type="ECO:0000259" key="2">
    <source>
        <dbReference type="Pfam" id="PF04892"/>
    </source>
</evidence>
<feature type="transmembrane region" description="Helical" evidence="1">
    <location>
        <begin position="116"/>
        <end position="136"/>
    </location>
</feature>
<evidence type="ECO:0000313" key="4">
    <source>
        <dbReference type="Proteomes" id="UP001595719"/>
    </source>
</evidence>
<dbReference type="Proteomes" id="UP001595719">
    <property type="component" value="Unassembled WGS sequence"/>
</dbReference>
<dbReference type="InterPro" id="IPR006976">
    <property type="entry name" value="VanZ-like"/>
</dbReference>
<keyword evidence="1" id="KW-0472">Membrane</keyword>
<keyword evidence="1" id="KW-0812">Transmembrane</keyword>
<name>A0ABV8WC03_9FLAO</name>
<proteinExistence type="predicted"/>
<dbReference type="RefSeq" id="WP_179002424.1">
    <property type="nucleotide sequence ID" value="NZ_JBHSCO010000009.1"/>
</dbReference>
<accession>A0ABV8WC03</accession>
<organism evidence="3 4">
    <name type="scientific">Flavobacterium quisquiliarum</name>
    <dbReference type="NCBI Taxonomy" id="1834436"/>
    <lineage>
        <taxon>Bacteria</taxon>
        <taxon>Pseudomonadati</taxon>
        <taxon>Bacteroidota</taxon>
        <taxon>Flavobacteriia</taxon>
        <taxon>Flavobacteriales</taxon>
        <taxon>Flavobacteriaceae</taxon>
        <taxon>Flavobacterium</taxon>
    </lineage>
</organism>
<reference evidence="4" key="1">
    <citation type="journal article" date="2019" name="Int. J. Syst. Evol. Microbiol.">
        <title>The Global Catalogue of Microorganisms (GCM) 10K type strain sequencing project: providing services to taxonomists for standard genome sequencing and annotation.</title>
        <authorList>
            <consortium name="The Broad Institute Genomics Platform"/>
            <consortium name="The Broad Institute Genome Sequencing Center for Infectious Disease"/>
            <person name="Wu L."/>
            <person name="Ma J."/>
        </authorList>
    </citation>
    <scope>NUCLEOTIDE SEQUENCE [LARGE SCALE GENOMIC DNA]</scope>
    <source>
        <strain evidence="4">CGMCC 1.15345</strain>
    </source>
</reference>
<sequence>MQNSNHKSNRRGIITVLFLICTAAIFYYSWLPSSNLRTETYLPQFIIEWTNEYLNLRTAVPFLLLGFLCEAGQESAVDYKEMNFFFVEKNTILICTVIVCLAEAGQFFISDRHPDFMDIVFGVAGGICGGAAAVLFKKLNHYFFYKNA</sequence>
<feature type="transmembrane region" description="Helical" evidence="1">
    <location>
        <begin position="12"/>
        <end position="33"/>
    </location>
</feature>
<feature type="transmembrane region" description="Helical" evidence="1">
    <location>
        <begin position="92"/>
        <end position="110"/>
    </location>
</feature>
<evidence type="ECO:0000256" key="1">
    <source>
        <dbReference type="SAM" id="Phobius"/>
    </source>
</evidence>
<keyword evidence="1" id="KW-1133">Transmembrane helix</keyword>
<feature type="domain" description="VanZ-like" evidence="2">
    <location>
        <begin position="30"/>
        <end position="136"/>
    </location>
</feature>
<evidence type="ECO:0000313" key="3">
    <source>
        <dbReference type="EMBL" id="MFC4394313.1"/>
    </source>
</evidence>
<dbReference type="EMBL" id="JBHSCO010000009">
    <property type="protein sequence ID" value="MFC4394313.1"/>
    <property type="molecule type" value="Genomic_DNA"/>
</dbReference>
<keyword evidence="4" id="KW-1185">Reference proteome</keyword>